<keyword evidence="1" id="KW-0472">Membrane</keyword>
<reference evidence="2 3" key="1">
    <citation type="journal article" date="2018" name="Nat. Biotechnol.">
        <title>A standardized bacterial taxonomy based on genome phylogeny substantially revises the tree of life.</title>
        <authorList>
            <person name="Parks D.H."/>
            <person name="Chuvochina M."/>
            <person name="Waite D.W."/>
            <person name="Rinke C."/>
            <person name="Skarshewski A."/>
            <person name="Chaumeil P.A."/>
            <person name="Hugenholtz P."/>
        </authorList>
    </citation>
    <scope>NUCLEOTIDE SEQUENCE [LARGE SCALE GENOMIC DNA]</scope>
    <source>
        <strain evidence="2">UBA9669</strain>
    </source>
</reference>
<feature type="transmembrane region" description="Helical" evidence="1">
    <location>
        <begin position="6"/>
        <end position="23"/>
    </location>
</feature>
<proteinExistence type="predicted"/>
<dbReference type="AlphaFoldDB" id="A0A3D2SNU2"/>
<keyword evidence="1" id="KW-0812">Transmembrane</keyword>
<organism evidence="2 3">
    <name type="scientific">Acinetobacter ursingii</name>
    <dbReference type="NCBI Taxonomy" id="108980"/>
    <lineage>
        <taxon>Bacteria</taxon>
        <taxon>Pseudomonadati</taxon>
        <taxon>Pseudomonadota</taxon>
        <taxon>Gammaproteobacteria</taxon>
        <taxon>Moraxellales</taxon>
        <taxon>Moraxellaceae</taxon>
        <taxon>Acinetobacter</taxon>
    </lineage>
</organism>
<keyword evidence="1" id="KW-1133">Transmembrane helix</keyword>
<protein>
    <submittedName>
        <fullName evidence="2">Uncharacterized protein</fullName>
    </submittedName>
</protein>
<accession>A0A3D2SNU2</accession>
<evidence type="ECO:0000313" key="3">
    <source>
        <dbReference type="Proteomes" id="UP000263596"/>
    </source>
</evidence>
<gene>
    <name evidence="2" type="ORF">DHW29_06100</name>
</gene>
<evidence type="ECO:0000256" key="1">
    <source>
        <dbReference type="SAM" id="Phobius"/>
    </source>
</evidence>
<sequence>MTNFLIFFIVVFIVALLILWMMLDYQFTRLKRPLVIIVAKDLKTEDKEMLLDAIKNHKDQVQLVDPCGYIQS</sequence>
<evidence type="ECO:0000313" key="2">
    <source>
        <dbReference type="EMBL" id="HCK29790.1"/>
    </source>
</evidence>
<name>A0A3D2SNU2_9GAMM</name>
<dbReference type="EMBL" id="DPVE01000112">
    <property type="protein sequence ID" value="HCK29790.1"/>
    <property type="molecule type" value="Genomic_DNA"/>
</dbReference>
<comment type="caution">
    <text evidence="2">The sequence shown here is derived from an EMBL/GenBank/DDBJ whole genome shotgun (WGS) entry which is preliminary data.</text>
</comment>
<dbReference type="Proteomes" id="UP000263596">
    <property type="component" value="Unassembled WGS sequence"/>
</dbReference>